<dbReference type="EMBL" id="MDYQ01000421">
    <property type="protein sequence ID" value="PRP75004.1"/>
    <property type="molecule type" value="Genomic_DNA"/>
</dbReference>
<dbReference type="Proteomes" id="UP000241769">
    <property type="component" value="Unassembled WGS sequence"/>
</dbReference>
<feature type="region of interest" description="Disordered" evidence="1">
    <location>
        <begin position="564"/>
        <end position="591"/>
    </location>
</feature>
<keyword evidence="3" id="KW-1185">Reference proteome</keyword>
<evidence type="ECO:0000313" key="3">
    <source>
        <dbReference type="Proteomes" id="UP000241769"/>
    </source>
</evidence>
<protein>
    <submittedName>
        <fullName evidence="2">Uncharacterized protein</fullName>
    </submittedName>
</protein>
<dbReference type="AlphaFoldDB" id="A0A2P6MTK5"/>
<proteinExistence type="predicted"/>
<dbReference type="InParanoid" id="A0A2P6MTK5"/>
<feature type="region of interest" description="Disordered" evidence="1">
    <location>
        <begin position="137"/>
        <end position="167"/>
    </location>
</feature>
<accession>A0A2P6MTK5</accession>
<gene>
    <name evidence="2" type="ORF">PROFUN_07397</name>
</gene>
<feature type="region of interest" description="Disordered" evidence="1">
    <location>
        <begin position="75"/>
        <end position="100"/>
    </location>
</feature>
<reference evidence="2 3" key="1">
    <citation type="journal article" date="2018" name="Genome Biol. Evol.">
        <title>Multiple Roots of Fruiting Body Formation in Amoebozoa.</title>
        <authorList>
            <person name="Hillmann F."/>
            <person name="Forbes G."/>
            <person name="Novohradska S."/>
            <person name="Ferling I."/>
            <person name="Riege K."/>
            <person name="Groth M."/>
            <person name="Westermann M."/>
            <person name="Marz M."/>
            <person name="Spaller T."/>
            <person name="Winckler T."/>
            <person name="Schaap P."/>
            <person name="Glockner G."/>
        </authorList>
    </citation>
    <scope>NUCLEOTIDE SEQUENCE [LARGE SCALE GENOMIC DNA]</scope>
    <source>
        <strain evidence="2 3">Jena</strain>
    </source>
</reference>
<comment type="caution">
    <text evidence="2">The sequence shown here is derived from an EMBL/GenBank/DDBJ whole genome shotgun (WGS) entry which is preliminary data.</text>
</comment>
<name>A0A2P6MTK5_9EUKA</name>
<evidence type="ECO:0000313" key="2">
    <source>
        <dbReference type="EMBL" id="PRP75004.1"/>
    </source>
</evidence>
<organism evidence="2 3">
    <name type="scientific">Planoprotostelium fungivorum</name>
    <dbReference type="NCBI Taxonomy" id="1890364"/>
    <lineage>
        <taxon>Eukaryota</taxon>
        <taxon>Amoebozoa</taxon>
        <taxon>Evosea</taxon>
        <taxon>Variosea</taxon>
        <taxon>Cavosteliida</taxon>
        <taxon>Cavosteliaceae</taxon>
        <taxon>Planoprotostelium</taxon>
    </lineage>
</organism>
<feature type="compositionally biased region" description="Polar residues" evidence="1">
    <location>
        <begin position="572"/>
        <end position="590"/>
    </location>
</feature>
<sequence>MSVSLLDYVFSVSVGFSGGVMAAWAYSEFRCVAPIPSSDSAQQAPFHKPKSRQHFDQSDLSNSCRLNHALHVRMNSRSRDSQATGAGCRRSHVSCDNSDSKAKIWPKRSVNFSNRTLFNTGWNDVYFSSKNSTAAPLVDSYTSSSSEDEELPETPSNQPPSSEPPSLTAIPTELLLSFYLGCHPNPWDKLNENLAQLRRFCTPEQKKGLWDDYQRSLNESIKSADENEIPTFILRRLSVLHINKAYSRATGFFSGRSETLTMFNISPKSALNKIANALPKMISNRYVDTFTMMNYQVYTASGKMLDIVLHVTIKRDVFGLFMFFILRGIFHHEEGKEGEVAAYDREGKLVDLDEIKTLVHKYNAIDIICSQYGCSVHSSIKMWNNGSWGKRAHPKFISTFMTPFQCSNGSKENSPIFRSGRKSSGRHINCGNQYLRMATQTQSFNPVRLRQRIACAGCRKSHVSCDTCKRVSLCWGEHAGLSLVLESKDVDCNVRRSDGPYMQDPSSDSSEEMMDELFLGWESIRTQLGESPAMKSPTVTSPSTSTATLFSSSMNAFNMAPVPDRYDGPSYKEQSVTSKTSDGNNSSMSEPPSLAAYDTYISLRFKNMVGIGIEEEWKEISKTMSQLRDFCTPEQKKGLWDDYQNSLNESIKSADEIQIPTVIWRRHLILYINKAYSQTTGFPQGDPSESLTIFQMAPKSSIALITKAIPKIIMRTHIERFTIMNWETYHANGSTSFMALHVTAKRDVFGQLKYFVGHGISHHAPVEQCGLVAYDDRGRTVDLGEIGEIISIQRRG</sequence>
<evidence type="ECO:0000256" key="1">
    <source>
        <dbReference type="SAM" id="MobiDB-lite"/>
    </source>
</evidence>